<dbReference type="Proteomes" id="UP000092460">
    <property type="component" value="Unassembled WGS sequence"/>
</dbReference>
<keyword evidence="3" id="KW-1185">Reference proteome</keyword>
<feature type="signal peptide" evidence="1">
    <location>
        <begin position="1"/>
        <end position="23"/>
    </location>
</feature>
<reference evidence="3" key="1">
    <citation type="submission" date="2015-01" db="EMBL/GenBank/DDBJ databases">
        <authorList>
            <person name="Aksoy S."/>
            <person name="Warren W."/>
            <person name="Wilson R.K."/>
        </authorList>
    </citation>
    <scope>NUCLEOTIDE SEQUENCE [LARGE SCALE GENOMIC DNA]</scope>
    <source>
        <strain evidence="3">IAEA</strain>
    </source>
</reference>
<dbReference type="EMBL" id="JXJN01007690">
    <property type="status" value="NOT_ANNOTATED_CDS"/>
    <property type="molecule type" value="Genomic_DNA"/>
</dbReference>
<proteinExistence type="predicted"/>
<dbReference type="VEuPathDB" id="VectorBase:GPPI017020"/>
<reference evidence="2" key="2">
    <citation type="submission" date="2020-05" db="UniProtKB">
        <authorList>
            <consortium name="EnsemblMetazoa"/>
        </authorList>
    </citation>
    <scope>IDENTIFICATION</scope>
    <source>
        <strain evidence="2">IAEA</strain>
    </source>
</reference>
<evidence type="ECO:0000256" key="1">
    <source>
        <dbReference type="SAM" id="SignalP"/>
    </source>
</evidence>
<protein>
    <recommendedName>
        <fullName evidence="4">Secreted protein</fullName>
    </recommendedName>
</protein>
<evidence type="ECO:0000313" key="3">
    <source>
        <dbReference type="Proteomes" id="UP000092460"/>
    </source>
</evidence>
<dbReference type="AlphaFoldDB" id="A0A1B0B2S2"/>
<organism evidence="2 3">
    <name type="scientific">Glossina palpalis gambiensis</name>
    <dbReference type="NCBI Taxonomy" id="67801"/>
    <lineage>
        <taxon>Eukaryota</taxon>
        <taxon>Metazoa</taxon>
        <taxon>Ecdysozoa</taxon>
        <taxon>Arthropoda</taxon>
        <taxon>Hexapoda</taxon>
        <taxon>Insecta</taxon>
        <taxon>Pterygota</taxon>
        <taxon>Neoptera</taxon>
        <taxon>Endopterygota</taxon>
        <taxon>Diptera</taxon>
        <taxon>Brachycera</taxon>
        <taxon>Muscomorpha</taxon>
        <taxon>Hippoboscoidea</taxon>
        <taxon>Glossinidae</taxon>
        <taxon>Glossina</taxon>
    </lineage>
</organism>
<evidence type="ECO:0008006" key="4">
    <source>
        <dbReference type="Google" id="ProtNLM"/>
    </source>
</evidence>
<sequence>MQVQLLLLLRRLVLFQLNRKILSLIFIFERKETFYGYMPDYGHEMNTDLCLCANNCLLKLQNLKISTVENVTSLMRFIAQVTCSTIMGMFATQATNKKSVTKTFQRQRKNQCLLVCRTFGLSERRCTHEGVFITKRSRSKAWPCSLTYCKMSFTLYCTRYHGMY</sequence>
<evidence type="ECO:0000313" key="2">
    <source>
        <dbReference type="EnsemblMetazoa" id="GPPI017020-PA"/>
    </source>
</evidence>
<feature type="chain" id="PRO_5008404410" description="Secreted protein" evidence="1">
    <location>
        <begin position="24"/>
        <end position="164"/>
    </location>
</feature>
<keyword evidence="1" id="KW-0732">Signal</keyword>
<name>A0A1B0B2S2_9MUSC</name>
<dbReference type="EnsemblMetazoa" id="GPPI017020-RA">
    <property type="protein sequence ID" value="GPPI017020-PA"/>
    <property type="gene ID" value="GPPI017020"/>
</dbReference>
<accession>A0A1B0B2S2</accession>